<name>A0AAD8E1M7_DIPPU</name>
<proteinExistence type="predicted"/>
<accession>A0AAD8E1M7</accession>
<reference evidence="1" key="2">
    <citation type="submission" date="2023-05" db="EMBL/GenBank/DDBJ databases">
        <authorList>
            <person name="Fouks B."/>
        </authorList>
    </citation>
    <scope>NUCLEOTIDE SEQUENCE</scope>
    <source>
        <strain evidence="1">Stay&amp;Tobe</strain>
        <tissue evidence="1">Testes</tissue>
    </source>
</reference>
<sequence>QIRKSSVTSARIQSFYSSAFRLFYSIQFQVTKRRPYTVLCYLNKLHLFLKPAAMSNRAVTNRSMTEMSNIIIFNCGKLYQARILQMPKERATVNIEELDRVFRLNLSNISHSNCEALLNHYWQNTTLALISSPASITR</sequence>
<dbReference type="EMBL" id="JASPKZ010010655">
    <property type="protein sequence ID" value="KAJ9574090.1"/>
    <property type="molecule type" value="Genomic_DNA"/>
</dbReference>
<evidence type="ECO:0000313" key="1">
    <source>
        <dbReference type="EMBL" id="KAJ9574090.1"/>
    </source>
</evidence>
<evidence type="ECO:0000313" key="2">
    <source>
        <dbReference type="Proteomes" id="UP001233999"/>
    </source>
</evidence>
<protein>
    <submittedName>
        <fullName evidence="1">Uncharacterized protein</fullName>
    </submittedName>
</protein>
<keyword evidence="2" id="KW-1185">Reference proteome</keyword>
<reference evidence="1" key="1">
    <citation type="journal article" date="2023" name="IScience">
        <title>Live-bearing cockroach genome reveals convergent evolutionary mechanisms linked to viviparity in insects and beyond.</title>
        <authorList>
            <person name="Fouks B."/>
            <person name="Harrison M.C."/>
            <person name="Mikhailova A.A."/>
            <person name="Marchal E."/>
            <person name="English S."/>
            <person name="Carruthers M."/>
            <person name="Jennings E.C."/>
            <person name="Chiamaka E.L."/>
            <person name="Frigard R.A."/>
            <person name="Pippel M."/>
            <person name="Attardo G.M."/>
            <person name="Benoit J.B."/>
            <person name="Bornberg-Bauer E."/>
            <person name="Tobe S.S."/>
        </authorList>
    </citation>
    <scope>NUCLEOTIDE SEQUENCE</scope>
    <source>
        <strain evidence="1">Stay&amp;Tobe</strain>
    </source>
</reference>
<organism evidence="1 2">
    <name type="scientific">Diploptera punctata</name>
    <name type="common">Pacific beetle cockroach</name>
    <dbReference type="NCBI Taxonomy" id="6984"/>
    <lineage>
        <taxon>Eukaryota</taxon>
        <taxon>Metazoa</taxon>
        <taxon>Ecdysozoa</taxon>
        <taxon>Arthropoda</taxon>
        <taxon>Hexapoda</taxon>
        <taxon>Insecta</taxon>
        <taxon>Pterygota</taxon>
        <taxon>Neoptera</taxon>
        <taxon>Polyneoptera</taxon>
        <taxon>Dictyoptera</taxon>
        <taxon>Blattodea</taxon>
        <taxon>Blaberoidea</taxon>
        <taxon>Blaberidae</taxon>
        <taxon>Diplopterinae</taxon>
        <taxon>Diploptera</taxon>
    </lineage>
</organism>
<comment type="caution">
    <text evidence="1">The sequence shown here is derived from an EMBL/GenBank/DDBJ whole genome shotgun (WGS) entry which is preliminary data.</text>
</comment>
<dbReference type="Proteomes" id="UP001233999">
    <property type="component" value="Unassembled WGS sequence"/>
</dbReference>
<gene>
    <name evidence="1" type="ORF">L9F63_008504</name>
</gene>
<feature type="non-terminal residue" evidence="1">
    <location>
        <position position="138"/>
    </location>
</feature>
<dbReference type="AlphaFoldDB" id="A0AAD8E1M7"/>
<feature type="non-terminal residue" evidence="1">
    <location>
        <position position="1"/>
    </location>
</feature>